<dbReference type="KEGG" id="maq:Maqu_4255"/>
<proteinExistence type="predicted"/>
<sequence>MTVMVEALVRATRDAEGEIQDLTFGILEWPYSDLEPKQVLLVQYGLKGSDNDPMYLIALMDDDESMFEVAFRADDSIRQYAQESVSKKRVVNITRLPNLYDEIGSEADARKIRNYTVPADVYRNTADAIVALCQATAAS</sequence>
<dbReference type="AlphaFoldDB" id="A1U7Y7"/>
<keyword evidence="1" id="KW-0614">Plasmid</keyword>
<evidence type="ECO:0000313" key="1">
    <source>
        <dbReference type="EMBL" id="ABM21106.1"/>
    </source>
</evidence>
<reference evidence="2" key="1">
    <citation type="journal article" date="2011" name="Appl. Environ. Microbiol.">
        <title>Genomic potential of Marinobacter aquaeolei, a biogeochemical 'opportunitroph'.</title>
        <authorList>
            <person name="Singer E."/>
            <person name="Webb E.A."/>
            <person name="Nelson W.C."/>
            <person name="Heidelberg J.F."/>
            <person name="Ivanova N."/>
            <person name="Pati A."/>
            <person name="Edwards K.J."/>
        </authorList>
    </citation>
    <scope>NUCLEOTIDE SEQUENCE [LARGE SCALE GENOMIC DNA]</scope>
    <source>
        <strain evidence="2">ATCC 700491 / DSM 11845 / VT8</strain>
    </source>
</reference>
<dbReference type="HOGENOM" id="CLU_1842725_0_0_6"/>
<accession>A1U7Y7</accession>
<evidence type="ECO:0000313" key="2">
    <source>
        <dbReference type="Proteomes" id="UP000000998"/>
    </source>
</evidence>
<dbReference type="Proteomes" id="UP000000998">
    <property type="component" value="Plasmid pMAQU01"/>
</dbReference>
<name>A1U7Y7_MARN8</name>
<dbReference type="EMBL" id="CP000515">
    <property type="protein sequence ID" value="ABM21106.1"/>
    <property type="molecule type" value="Genomic_DNA"/>
</dbReference>
<geneLocation type="plasmid" evidence="1 2">
    <name>pMAQU01</name>
</geneLocation>
<dbReference type="RefSeq" id="WP_011783247.1">
    <property type="nucleotide sequence ID" value="NC_008738.1"/>
</dbReference>
<organism evidence="1 2">
    <name type="scientific">Marinobacter nauticus (strain ATCC 700491 / DSM 11845 / VT8)</name>
    <name type="common">Marinobacter aquaeolei</name>
    <dbReference type="NCBI Taxonomy" id="351348"/>
    <lineage>
        <taxon>Bacteria</taxon>
        <taxon>Pseudomonadati</taxon>
        <taxon>Pseudomonadota</taxon>
        <taxon>Gammaproteobacteria</taxon>
        <taxon>Pseudomonadales</taxon>
        <taxon>Marinobacteraceae</taxon>
        <taxon>Marinobacter</taxon>
    </lineage>
</organism>
<protein>
    <submittedName>
        <fullName evidence="1">Uncharacterized protein</fullName>
    </submittedName>
</protein>
<dbReference type="OrthoDB" id="6372141at2"/>
<gene>
    <name evidence="1" type="ordered locus">Maqu_4255</name>
</gene>